<dbReference type="InterPro" id="IPR004358">
    <property type="entry name" value="Sig_transdc_His_kin-like_C"/>
</dbReference>
<dbReference type="PANTHER" id="PTHR24421">
    <property type="entry name" value="NITRATE/NITRITE SENSOR PROTEIN NARX-RELATED"/>
    <property type="match status" value="1"/>
</dbReference>
<keyword evidence="4 7" id="KW-0418">Kinase</keyword>
<accession>A0ABQ0JAJ9</accession>
<comment type="catalytic activity">
    <reaction evidence="1">
        <text>ATP + protein L-histidine = ADP + protein N-phospho-L-histidine.</text>
        <dbReference type="EC" id="2.7.13.3"/>
    </reaction>
</comment>
<dbReference type="Pfam" id="PF02518">
    <property type="entry name" value="HATPase_c"/>
    <property type="match status" value="1"/>
</dbReference>
<dbReference type="SMART" id="SM00387">
    <property type="entry name" value="HATPase_c"/>
    <property type="match status" value="1"/>
</dbReference>
<dbReference type="SUPFAM" id="SSF55874">
    <property type="entry name" value="ATPase domain of HSP90 chaperone/DNA topoisomerase II/histidine kinase"/>
    <property type="match status" value="1"/>
</dbReference>
<reference evidence="8" key="1">
    <citation type="submission" date="2014-09" db="EMBL/GenBank/DDBJ databases">
        <title>Vibrio variabilis JCM 19239. (C206) whole genome shotgun sequence.</title>
        <authorList>
            <person name="Sawabe T."/>
            <person name="Meirelles P."/>
            <person name="Nakanishi M."/>
            <person name="Sayaka M."/>
            <person name="Hattori M."/>
            <person name="Ohkuma M."/>
        </authorList>
    </citation>
    <scope>NUCLEOTIDE SEQUENCE [LARGE SCALE GENOMIC DNA]</scope>
    <source>
        <strain evidence="8">JCM 19239</strain>
    </source>
</reference>
<dbReference type="EC" id="2.7.13.3" evidence="2"/>
<dbReference type="GO" id="GO:0016301">
    <property type="term" value="F:kinase activity"/>
    <property type="evidence" value="ECO:0007669"/>
    <property type="project" value="UniProtKB-KW"/>
</dbReference>
<evidence type="ECO:0000313" key="7">
    <source>
        <dbReference type="EMBL" id="GAL25795.1"/>
    </source>
</evidence>
<evidence type="ECO:0000313" key="8">
    <source>
        <dbReference type="Proteomes" id="UP000029223"/>
    </source>
</evidence>
<name>A0ABQ0JAJ9_9VIBR</name>
<evidence type="ECO:0000256" key="1">
    <source>
        <dbReference type="ARBA" id="ARBA00000085"/>
    </source>
</evidence>
<evidence type="ECO:0000259" key="6">
    <source>
        <dbReference type="SMART" id="SM00387"/>
    </source>
</evidence>
<evidence type="ECO:0000256" key="4">
    <source>
        <dbReference type="ARBA" id="ARBA00022777"/>
    </source>
</evidence>
<evidence type="ECO:0000256" key="3">
    <source>
        <dbReference type="ARBA" id="ARBA00022679"/>
    </source>
</evidence>
<gene>
    <name evidence="7" type="ORF">JCM19239_4282</name>
</gene>
<dbReference type="Gene3D" id="3.30.565.10">
    <property type="entry name" value="Histidine kinase-like ATPase, C-terminal domain"/>
    <property type="match status" value="1"/>
</dbReference>
<dbReference type="InterPro" id="IPR003594">
    <property type="entry name" value="HATPase_dom"/>
</dbReference>
<dbReference type="PRINTS" id="PR00344">
    <property type="entry name" value="BCTRLSENSOR"/>
</dbReference>
<proteinExistence type="predicted"/>
<keyword evidence="3" id="KW-0808">Transferase</keyword>
<dbReference type="InterPro" id="IPR050482">
    <property type="entry name" value="Sensor_HK_TwoCompSys"/>
</dbReference>
<organism evidence="7 8">
    <name type="scientific">Vibrio variabilis</name>
    <dbReference type="NCBI Taxonomy" id="990271"/>
    <lineage>
        <taxon>Bacteria</taxon>
        <taxon>Pseudomonadati</taxon>
        <taxon>Pseudomonadota</taxon>
        <taxon>Gammaproteobacteria</taxon>
        <taxon>Vibrionales</taxon>
        <taxon>Vibrionaceae</taxon>
        <taxon>Vibrio</taxon>
    </lineage>
</organism>
<keyword evidence="5" id="KW-0902">Two-component regulatory system</keyword>
<protein>
    <recommendedName>
        <fullName evidence="2">histidine kinase</fullName>
        <ecNumber evidence="2">2.7.13.3</ecNumber>
    </recommendedName>
</protein>
<dbReference type="Proteomes" id="UP000029223">
    <property type="component" value="Unassembled WGS sequence"/>
</dbReference>
<dbReference type="EMBL" id="BBMS01000012">
    <property type="protein sequence ID" value="GAL25795.1"/>
    <property type="molecule type" value="Genomic_DNA"/>
</dbReference>
<keyword evidence="8" id="KW-1185">Reference proteome</keyword>
<evidence type="ECO:0000256" key="2">
    <source>
        <dbReference type="ARBA" id="ARBA00012438"/>
    </source>
</evidence>
<dbReference type="InterPro" id="IPR036890">
    <property type="entry name" value="HATPase_C_sf"/>
</dbReference>
<evidence type="ECO:0000256" key="5">
    <source>
        <dbReference type="ARBA" id="ARBA00023012"/>
    </source>
</evidence>
<feature type="domain" description="Histidine kinase/HSP90-like ATPase" evidence="6">
    <location>
        <begin position="69"/>
        <end position="161"/>
    </location>
</feature>
<dbReference type="PANTHER" id="PTHR24421:SF58">
    <property type="entry name" value="SIGNAL TRANSDUCTION HISTIDINE-PROTEIN KINASE_PHOSPHATASE UHPB"/>
    <property type="match status" value="1"/>
</dbReference>
<reference evidence="8" key="2">
    <citation type="submission" date="2014-09" db="EMBL/GenBank/DDBJ databases">
        <authorList>
            <consortium name="NBRP consortium"/>
            <person name="Sawabe T."/>
            <person name="Meirelles P."/>
            <person name="Nakanishi M."/>
            <person name="Sayaka M."/>
            <person name="Hattori M."/>
            <person name="Ohkuma M."/>
        </authorList>
    </citation>
    <scope>NUCLEOTIDE SEQUENCE [LARGE SCALE GENOMIC DNA]</scope>
    <source>
        <strain evidence="8">JCM 19239</strain>
    </source>
</reference>
<sequence>MQLVTSLSERIESLAGNLQQLSRSLHPKILHDLGFYSAIAAESRRIESLKPITIHLIVDSQLADKLTDSIQLHLYRITQEALGNIVKHATSVETVLISLNDDGEDIVYSIRDDGRGCDSTQKAGLGLTSIEERALQCGGVAKYVTAPGEGFEVEIRLPYSAFTRKQP</sequence>
<dbReference type="CDD" id="cd16917">
    <property type="entry name" value="HATPase_UhpB-NarQ-NarX-like"/>
    <property type="match status" value="1"/>
</dbReference>
<comment type="caution">
    <text evidence="7">The sequence shown here is derived from an EMBL/GenBank/DDBJ whole genome shotgun (WGS) entry which is preliminary data.</text>
</comment>